<organism evidence="2 3">
    <name type="scientific">Ambrosia artemisiifolia</name>
    <name type="common">Common ragweed</name>
    <dbReference type="NCBI Taxonomy" id="4212"/>
    <lineage>
        <taxon>Eukaryota</taxon>
        <taxon>Viridiplantae</taxon>
        <taxon>Streptophyta</taxon>
        <taxon>Embryophyta</taxon>
        <taxon>Tracheophyta</taxon>
        <taxon>Spermatophyta</taxon>
        <taxon>Magnoliopsida</taxon>
        <taxon>eudicotyledons</taxon>
        <taxon>Gunneridae</taxon>
        <taxon>Pentapetalae</taxon>
        <taxon>asterids</taxon>
        <taxon>campanulids</taxon>
        <taxon>Asterales</taxon>
        <taxon>Asteraceae</taxon>
        <taxon>Asteroideae</taxon>
        <taxon>Heliantheae alliance</taxon>
        <taxon>Heliantheae</taxon>
        <taxon>Ambrosia</taxon>
    </lineage>
</organism>
<feature type="compositionally biased region" description="Low complexity" evidence="1">
    <location>
        <begin position="14"/>
        <end position="41"/>
    </location>
</feature>
<feature type="non-terminal residue" evidence="2">
    <location>
        <position position="1"/>
    </location>
</feature>
<gene>
    <name evidence="2" type="ORF">M8C21_024227</name>
</gene>
<name>A0AAD5G9W5_AMBAR</name>
<evidence type="ECO:0000313" key="2">
    <source>
        <dbReference type="EMBL" id="KAI7732508.1"/>
    </source>
</evidence>
<keyword evidence="3" id="KW-1185">Reference proteome</keyword>
<feature type="non-terminal residue" evidence="2">
    <location>
        <position position="107"/>
    </location>
</feature>
<protein>
    <submittedName>
        <fullName evidence="2">Uncharacterized protein</fullName>
    </submittedName>
</protein>
<evidence type="ECO:0000256" key="1">
    <source>
        <dbReference type="SAM" id="MobiDB-lite"/>
    </source>
</evidence>
<comment type="caution">
    <text evidence="2">The sequence shown here is derived from an EMBL/GenBank/DDBJ whole genome shotgun (WGS) entry which is preliminary data.</text>
</comment>
<feature type="region of interest" description="Disordered" evidence="1">
    <location>
        <begin position="1"/>
        <end position="49"/>
    </location>
</feature>
<proteinExistence type="predicted"/>
<reference evidence="2" key="1">
    <citation type="submission" date="2022-06" db="EMBL/GenBank/DDBJ databases">
        <title>Uncovering the hologenomic basis of an extraordinary plant invasion.</title>
        <authorList>
            <person name="Bieker V.C."/>
            <person name="Martin M.D."/>
            <person name="Gilbert T."/>
            <person name="Hodgins K."/>
            <person name="Battlay P."/>
            <person name="Petersen B."/>
            <person name="Wilson J."/>
        </authorList>
    </citation>
    <scope>NUCLEOTIDE SEQUENCE</scope>
    <source>
        <strain evidence="2">AA19_3_7</strain>
        <tissue evidence="2">Leaf</tissue>
    </source>
</reference>
<dbReference type="AlphaFoldDB" id="A0AAD5G9W5"/>
<accession>A0AAD5G9W5</accession>
<sequence>SEELKPFENHHCDSLSTTTTTTVPLSPTTDEAATTNNNDPNSNPRQKTHLSQMIVRFWVSKGSRGVLGSKRNLGSGFRVKDMVYDGLVWEDDVWQGEDGEEDDSACD</sequence>
<dbReference type="EMBL" id="JAMZMK010010212">
    <property type="protein sequence ID" value="KAI7732508.1"/>
    <property type="molecule type" value="Genomic_DNA"/>
</dbReference>
<dbReference type="Proteomes" id="UP001206925">
    <property type="component" value="Unassembled WGS sequence"/>
</dbReference>
<evidence type="ECO:0000313" key="3">
    <source>
        <dbReference type="Proteomes" id="UP001206925"/>
    </source>
</evidence>
<feature type="compositionally biased region" description="Basic and acidic residues" evidence="1">
    <location>
        <begin position="1"/>
        <end position="13"/>
    </location>
</feature>